<dbReference type="Proteomes" id="UP000308149">
    <property type="component" value="Chromosome"/>
</dbReference>
<evidence type="ECO:0000256" key="1">
    <source>
        <dbReference type="SAM" id="Phobius"/>
    </source>
</evidence>
<accession>A0A5B7ZT07</accession>
<name>A0A5B7ZT07_9GAMM</name>
<dbReference type="KEGG" id="thes:FHQ07_12610"/>
<dbReference type="NCBIfam" id="TIGR02523">
    <property type="entry name" value="type_IV_pilV"/>
    <property type="match status" value="1"/>
</dbReference>
<evidence type="ECO:0000313" key="2">
    <source>
        <dbReference type="EMBL" id="QDA58090.1"/>
    </source>
</evidence>
<dbReference type="RefSeq" id="WP_139717220.1">
    <property type="nucleotide sequence ID" value="NZ_CP040871.1"/>
</dbReference>
<keyword evidence="1" id="KW-1133">Transmembrane helix</keyword>
<keyword evidence="3" id="KW-1185">Reference proteome</keyword>
<feature type="transmembrane region" description="Helical" evidence="1">
    <location>
        <begin position="20"/>
        <end position="43"/>
    </location>
</feature>
<dbReference type="EMBL" id="CP040871">
    <property type="protein sequence ID" value="QDA58090.1"/>
    <property type="molecule type" value="Genomic_DNA"/>
</dbReference>
<dbReference type="InterPro" id="IPR013362">
    <property type="entry name" value="Pilus_4_PilV"/>
</dbReference>
<dbReference type="AlphaFoldDB" id="A0A5B7ZT07"/>
<dbReference type="OrthoDB" id="5298127at2"/>
<keyword evidence="1" id="KW-0812">Transmembrane</keyword>
<keyword evidence="1" id="KW-0472">Membrane</keyword>
<dbReference type="Pfam" id="PF07963">
    <property type="entry name" value="N_methyl"/>
    <property type="match status" value="1"/>
</dbReference>
<organism evidence="2 3">
    <name type="scientific">Thermomonas aquatica</name>
    <dbReference type="NCBI Taxonomy" id="2202149"/>
    <lineage>
        <taxon>Bacteria</taxon>
        <taxon>Pseudomonadati</taxon>
        <taxon>Pseudomonadota</taxon>
        <taxon>Gammaproteobacteria</taxon>
        <taxon>Lysobacterales</taxon>
        <taxon>Lysobacteraceae</taxon>
        <taxon>Thermomonas</taxon>
    </lineage>
</organism>
<evidence type="ECO:0000313" key="3">
    <source>
        <dbReference type="Proteomes" id="UP000308149"/>
    </source>
</evidence>
<protein>
    <submittedName>
        <fullName evidence="2">Type IV pilus modification protein PilV</fullName>
    </submittedName>
</protein>
<proteinExistence type="predicted"/>
<reference evidence="2 3" key="1">
    <citation type="submission" date="2019-06" db="EMBL/GenBank/DDBJ databases">
        <title>Thermomonas aquatica sp. nov., isolated from an industrial wastewater treatment plant.</title>
        <authorList>
            <person name="Jeon J.H."/>
            <person name="Park D.-S."/>
        </authorList>
    </citation>
    <scope>NUCLEOTIDE SEQUENCE [LARGE SCALE GENOMIC DNA]</scope>
    <source>
        <strain evidence="2 3">SY21</strain>
    </source>
</reference>
<sequence length="161" mass="16513">MSRRLHPAASPRHARGIGLIEVMVSVLVLAVGLLGIAAMQSLALRGGQGSLESTQAVMATNSILEAIRSNRDQANAYNMAKTCAVPASTGTTASNDRAAWISALKTTIGSGVAADTTTCGQISNCDSANATNCTITVFWDDSRAGTDAGGTNRSLSVESQI</sequence>
<dbReference type="InterPro" id="IPR012902">
    <property type="entry name" value="N_methyl_site"/>
</dbReference>
<gene>
    <name evidence="2" type="primary">pilV</name>
    <name evidence="2" type="ORF">FHQ07_12610</name>
</gene>